<evidence type="ECO:0000256" key="10">
    <source>
        <dbReference type="ARBA" id="ARBA00023043"/>
    </source>
</evidence>
<dbReference type="Proteomes" id="UP001217089">
    <property type="component" value="Unassembled WGS sequence"/>
</dbReference>
<feature type="chain" id="PRO_5047442171" evidence="20">
    <location>
        <begin position="24"/>
        <end position="919"/>
    </location>
</feature>
<dbReference type="SUPFAM" id="SSF90193">
    <property type="entry name" value="Notch domain"/>
    <property type="match status" value="2"/>
</dbReference>
<dbReference type="Gene3D" id="4.10.470.20">
    <property type="match status" value="2"/>
</dbReference>
<evidence type="ECO:0000256" key="7">
    <source>
        <dbReference type="ARBA" id="ARBA00022976"/>
    </source>
</evidence>
<feature type="compositionally biased region" description="Low complexity" evidence="18">
    <location>
        <begin position="874"/>
        <end position="884"/>
    </location>
</feature>
<evidence type="ECO:0000256" key="4">
    <source>
        <dbReference type="ARBA" id="ARBA00022692"/>
    </source>
</evidence>
<evidence type="ECO:0000256" key="11">
    <source>
        <dbReference type="ARBA" id="ARBA00023136"/>
    </source>
</evidence>
<dbReference type="SMART" id="SM00181">
    <property type="entry name" value="EGF"/>
    <property type="match status" value="10"/>
</dbReference>
<evidence type="ECO:0000256" key="19">
    <source>
        <dbReference type="SAM" id="Phobius"/>
    </source>
</evidence>
<evidence type="ECO:0000256" key="16">
    <source>
        <dbReference type="ARBA" id="ARBA00023242"/>
    </source>
</evidence>
<keyword evidence="12 17" id="KW-1015">Disulfide bond</keyword>
<dbReference type="InterPro" id="IPR000800">
    <property type="entry name" value="Notch_dom"/>
</dbReference>
<keyword evidence="9" id="KW-0805">Transcription regulation</keyword>
<dbReference type="InterPro" id="IPR035993">
    <property type="entry name" value="Notch-like_dom_sf"/>
</dbReference>
<keyword evidence="6" id="KW-0221">Differentiation</keyword>
<evidence type="ECO:0000256" key="13">
    <source>
        <dbReference type="ARBA" id="ARBA00023159"/>
    </source>
</evidence>
<dbReference type="PROSITE" id="PS01186">
    <property type="entry name" value="EGF_2"/>
    <property type="match status" value="1"/>
</dbReference>
<dbReference type="EMBL" id="JARBDR010000813">
    <property type="protein sequence ID" value="KAJ8305280.1"/>
    <property type="molecule type" value="Genomic_DNA"/>
</dbReference>
<dbReference type="InterPro" id="IPR000152">
    <property type="entry name" value="EGF-type_Asp/Asn_hydroxyl_site"/>
</dbReference>
<dbReference type="PROSITE" id="PS50026">
    <property type="entry name" value="EGF_3"/>
    <property type="match status" value="3"/>
</dbReference>
<keyword evidence="10" id="KW-0040">ANK repeat</keyword>
<dbReference type="PANTHER" id="PTHR24043:SF8">
    <property type="entry name" value="EGF-LIKE DOMAIN-CONTAINING PROTEIN"/>
    <property type="match status" value="1"/>
</dbReference>
<dbReference type="Gene3D" id="2.10.25.10">
    <property type="entry name" value="Laminin"/>
    <property type="match status" value="3"/>
</dbReference>
<evidence type="ECO:0000256" key="3">
    <source>
        <dbReference type="ARBA" id="ARBA00022536"/>
    </source>
</evidence>
<gene>
    <name evidence="23" type="ORF">KUTeg_015825</name>
</gene>
<keyword evidence="15" id="KW-0325">Glycoprotein</keyword>
<dbReference type="PROSITE" id="PS00010">
    <property type="entry name" value="ASX_HYDROXYL"/>
    <property type="match status" value="1"/>
</dbReference>
<dbReference type="SMART" id="SM00004">
    <property type="entry name" value="NL"/>
    <property type="match status" value="3"/>
</dbReference>
<dbReference type="InterPro" id="IPR042635">
    <property type="entry name" value="MEGF10/SREC1/2-like"/>
</dbReference>
<accession>A0ABQ9EPF5</accession>
<feature type="region of interest" description="Disordered" evidence="18">
    <location>
        <begin position="783"/>
        <end position="919"/>
    </location>
</feature>
<keyword evidence="24" id="KW-1185">Reference proteome</keyword>
<evidence type="ECO:0000256" key="5">
    <source>
        <dbReference type="ARBA" id="ARBA00022737"/>
    </source>
</evidence>
<feature type="disulfide bond" evidence="17">
    <location>
        <begin position="175"/>
        <end position="184"/>
    </location>
</feature>
<keyword evidence="8 19" id="KW-1133">Transmembrane helix</keyword>
<evidence type="ECO:0000256" key="18">
    <source>
        <dbReference type="SAM" id="MobiDB-lite"/>
    </source>
</evidence>
<dbReference type="PROSITE" id="PS00022">
    <property type="entry name" value="EGF_1"/>
    <property type="match status" value="2"/>
</dbReference>
<dbReference type="SMART" id="SM00179">
    <property type="entry name" value="EGF_CA"/>
    <property type="match status" value="2"/>
</dbReference>
<evidence type="ECO:0000256" key="17">
    <source>
        <dbReference type="PROSITE-ProRule" id="PRU00076"/>
    </source>
</evidence>
<evidence type="ECO:0000259" key="21">
    <source>
        <dbReference type="PROSITE" id="PS50026"/>
    </source>
</evidence>
<dbReference type="CDD" id="cd00054">
    <property type="entry name" value="EGF_CA"/>
    <property type="match status" value="1"/>
</dbReference>
<organism evidence="23 24">
    <name type="scientific">Tegillarca granosa</name>
    <name type="common">Malaysian cockle</name>
    <name type="synonym">Anadara granosa</name>
    <dbReference type="NCBI Taxonomy" id="220873"/>
    <lineage>
        <taxon>Eukaryota</taxon>
        <taxon>Metazoa</taxon>
        <taxon>Spiralia</taxon>
        <taxon>Lophotrochozoa</taxon>
        <taxon>Mollusca</taxon>
        <taxon>Bivalvia</taxon>
        <taxon>Autobranchia</taxon>
        <taxon>Pteriomorphia</taxon>
        <taxon>Arcoida</taxon>
        <taxon>Arcoidea</taxon>
        <taxon>Arcidae</taxon>
        <taxon>Tegillarca</taxon>
    </lineage>
</organism>
<dbReference type="PANTHER" id="PTHR24043">
    <property type="entry name" value="SCAVENGER RECEPTOR CLASS F"/>
    <property type="match status" value="1"/>
</dbReference>
<feature type="transmembrane region" description="Helical" evidence="19">
    <location>
        <begin position="687"/>
        <end position="711"/>
    </location>
</feature>
<keyword evidence="5" id="KW-0677">Repeat</keyword>
<protein>
    <submittedName>
        <fullName evidence="23">Uncharacterized protein</fullName>
    </submittedName>
</protein>
<feature type="compositionally biased region" description="Basic and acidic residues" evidence="18">
    <location>
        <begin position="887"/>
        <end position="902"/>
    </location>
</feature>
<dbReference type="Gene3D" id="2.170.300.10">
    <property type="entry name" value="Tie2 ligand-binding domain superfamily"/>
    <property type="match status" value="1"/>
</dbReference>
<feature type="compositionally biased region" description="Basic and acidic residues" evidence="18">
    <location>
        <begin position="816"/>
        <end position="831"/>
    </location>
</feature>
<evidence type="ECO:0000259" key="22">
    <source>
        <dbReference type="PROSITE" id="PS50258"/>
    </source>
</evidence>
<sequence>MFRSVCFFICLCSILSILKGVTAQKYYGMCDTSNCGNLTCVQQYQDKNAHYCLPSCKGNVTTDKNCVSNLTCSQRNCTNGTLCMSYVGYTACECPVGFSGDQCQTATNISCPQRCNWTSTCTQEPGKDVICHCHHDRAGVNCSVYLCKNNIIPCGSKGTCVSLPDDDYLGFRCDCDPGVTGQFCDMDIDECASNPCQNNATCHNMENAFMCNCTGNWTDTLCNVPIGEEDRAVCFNNNCIIKGNNGMCDKECDDIACNFDNTECSFGVDNPWKLCLSGDRFCMNRFNNKTCDAECNNEQCLYDGFDCLPPVNCENEHCYKMINDGHCDSTCNTSSCFFDGNDCSDKMAVNSSSLGTLVLQFSNHPNQTETEAIQMFNFLAQKIGVSTRAALHIRRRSENMLYFKGNNMWTVYYDVQNIYSCGNVSDSCWTNLESYRRALAAYLRNNTIMKFSGSITSISVNTCKDGQYGEMCEHNCSIGCQANSCSSETGNCDCMTGYYGRQCDLLEACRNCKNDNCVNATCVEGCKLGYNGTFCNQTCPDGLYGERCSMNCSSHCAHSCDKMNGTCIHGCTSGYTGIMCNRRCPRGYYGMNCNTKCSGNCVHNDGCSHETGHCERGCKSGWMNDKCDKECPDGKYGQGCLHHCGQCTTSCSKISGECDICNKGWKGKMCNIPATAPQQGNIRTVNVVVPVIVVVIIIVLIVLLIAIFCVWKRTQKEGYNVDENHTEMNPIFKERSPSNADNNAPDTVALLTTSAKTEIDLDEGKVTLDNDNGIANPVMTIEDEKGGVYTGDDDFKSEPFGEKSNVQDETLTTAVEAEKADGQADKEKDTNEIQSKQGNNENEKNRTFEEETNKKEEVKEEDDSEKSDIDRKSSSSSGSSSSSSNEDEAKPPDTSKEDRPLSDIHGTTTGKDGVLHTPI</sequence>
<proteinExistence type="predicted"/>
<feature type="disulfide bond" evidence="17">
    <location>
        <begin position="213"/>
        <end position="222"/>
    </location>
</feature>
<dbReference type="InterPro" id="IPR000742">
    <property type="entry name" value="EGF"/>
</dbReference>
<keyword evidence="7" id="KW-0914">Notch signaling pathway</keyword>
<evidence type="ECO:0000256" key="14">
    <source>
        <dbReference type="ARBA" id="ARBA00023163"/>
    </source>
</evidence>
<dbReference type="InterPro" id="IPR001881">
    <property type="entry name" value="EGF-like_Ca-bd_dom"/>
</dbReference>
<evidence type="ECO:0000256" key="20">
    <source>
        <dbReference type="SAM" id="SignalP"/>
    </source>
</evidence>
<feature type="domain" description="EGF-like" evidence="21">
    <location>
        <begin position="187"/>
        <end position="223"/>
    </location>
</feature>
<feature type="disulfide bond" evidence="17">
    <location>
        <begin position="94"/>
        <end position="103"/>
    </location>
</feature>
<comment type="subcellular location">
    <subcellularLocation>
        <location evidence="2">Cell membrane</location>
        <topology evidence="2">Single-pass type I membrane protein</topology>
    </subcellularLocation>
    <subcellularLocation>
        <location evidence="1">Nucleus</location>
    </subcellularLocation>
</comment>
<feature type="signal peptide" evidence="20">
    <location>
        <begin position="1"/>
        <end position="23"/>
    </location>
</feature>
<evidence type="ECO:0000313" key="24">
    <source>
        <dbReference type="Proteomes" id="UP001217089"/>
    </source>
</evidence>
<dbReference type="Pfam" id="PF00066">
    <property type="entry name" value="Notch"/>
    <property type="match status" value="3"/>
</dbReference>
<keyword evidence="13" id="KW-0010">Activator</keyword>
<feature type="domain" description="EGF-like" evidence="21">
    <location>
        <begin position="143"/>
        <end position="185"/>
    </location>
</feature>
<evidence type="ECO:0000256" key="8">
    <source>
        <dbReference type="ARBA" id="ARBA00022989"/>
    </source>
</evidence>
<feature type="compositionally biased region" description="Basic and acidic residues" evidence="18">
    <location>
        <begin position="841"/>
        <end position="858"/>
    </location>
</feature>
<dbReference type="PRINTS" id="PR01452">
    <property type="entry name" value="LNOTCHREPEAT"/>
</dbReference>
<keyword evidence="4 19" id="KW-0812">Transmembrane</keyword>
<dbReference type="PROSITE" id="PS01187">
    <property type="entry name" value="EGF_CA"/>
    <property type="match status" value="1"/>
</dbReference>
<keyword evidence="11 19" id="KW-0472">Membrane</keyword>
<reference evidence="23 24" key="1">
    <citation type="submission" date="2022-12" db="EMBL/GenBank/DDBJ databases">
        <title>Chromosome-level genome of Tegillarca granosa.</title>
        <authorList>
            <person name="Kim J."/>
        </authorList>
    </citation>
    <scope>NUCLEOTIDE SEQUENCE [LARGE SCALE GENOMIC DNA]</scope>
    <source>
        <strain evidence="23">Teg-2019</strain>
        <tissue evidence="23">Adductor muscle</tissue>
    </source>
</reference>
<evidence type="ECO:0000256" key="9">
    <source>
        <dbReference type="ARBA" id="ARBA00023015"/>
    </source>
</evidence>
<feature type="domain" description="LNR" evidence="22">
    <location>
        <begin position="275"/>
        <end position="317"/>
    </location>
</feature>
<dbReference type="SUPFAM" id="SSF57196">
    <property type="entry name" value="EGF/Laminin"/>
    <property type="match status" value="3"/>
</dbReference>
<evidence type="ECO:0000256" key="12">
    <source>
        <dbReference type="ARBA" id="ARBA00023157"/>
    </source>
</evidence>
<evidence type="ECO:0000256" key="15">
    <source>
        <dbReference type="ARBA" id="ARBA00023180"/>
    </source>
</evidence>
<evidence type="ECO:0000256" key="1">
    <source>
        <dbReference type="ARBA" id="ARBA00004123"/>
    </source>
</evidence>
<comment type="caution">
    <text evidence="23">The sequence shown here is derived from an EMBL/GenBank/DDBJ whole genome shotgun (WGS) entry which is preliminary data.</text>
</comment>
<keyword evidence="14" id="KW-0804">Transcription</keyword>
<evidence type="ECO:0000256" key="6">
    <source>
        <dbReference type="ARBA" id="ARBA00022782"/>
    </source>
</evidence>
<dbReference type="PROSITE" id="PS50258">
    <property type="entry name" value="LNR"/>
    <property type="match status" value="1"/>
</dbReference>
<keyword evidence="16" id="KW-0539">Nucleus</keyword>
<evidence type="ECO:0000256" key="2">
    <source>
        <dbReference type="ARBA" id="ARBA00004251"/>
    </source>
</evidence>
<keyword evidence="3 17" id="KW-0245">EGF-like domain</keyword>
<feature type="domain" description="EGF-like" evidence="21">
    <location>
        <begin position="68"/>
        <end position="104"/>
    </location>
</feature>
<dbReference type="InterPro" id="IPR018097">
    <property type="entry name" value="EGF_Ca-bd_CS"/>
</dbReference>
<comment type="caution">
    <text evidence="17">Lacks conserved residue(s) required for the propagation of feature annotation.</text>
</comment>
<keyword evidence="20" id="KW-0732">Signal</keyword>
<evidence type="ECO:0000313" key="23">
    <source>
        <dbReference type="EMBL" id="KAJ8305280.1"/>
    </source>
</evidence>
<name>A0ABQ9EPF5_TEGGR</name>